<dbReference type="AlphaFoldDB" id="A0AAN8ZDF5"/>
<dbReference type="Proteomes" id="UP001370490">
    <property type="component" value="Unassembled WGS sequence"/>
</dbReference>
<gene>
    <name evidence="2" type="ORF">RJ641_033584</name>
</gene>
<reference evidence="2 3" key="1">
    <citation type="submission" date="2023-12" db="EMBL/GenBank/DDBJ databases">
        <title>A high-quality genome assembly for Dillenia turbinata (Dilleniales).</title>
        <authorList>
            <person name="Chanderbali A."/>
        </authorList>
    </citation>
    <scope>NUCLEOTIDE SEQUENCE [LARGE SCALE GENOMIC DNA]</scope>
    <source>
        <strain evidence="2">LSX21</strain>
        <tissue evidence="2">Leaf</tissue>
    </source>
</reference>
<evidence type="ECO:0000256" key="1">
    <source>
        <dbReference type="SAM" id="MobiDB-lite"/>
    </source>
</evidence>
<sequence length="188" mass="21703">MASTEVKNVTKGDQREASDLSFENSRKKDTRNAFLTGTFCKGRLIVHHRSNKVYSMCSDMPSNGKTNDFGSQISSDNILLARQTKINNIGARLVGIGQFGNKYVMRNWKTLNLEDIVWLSMWIRVVTMLLRCQPNGMLLMLKPKRYGVEHRQNFSGEGDEFIYHSKGHNLNPGQRDWTRYRPWQLTKS</sequence>
<organism evidence="2 3">
    <name type="scientific">Dillenia turbinata</name>
    <dbReference type="NCBI Taxonomy" id="194707"/>
    <lineage>
        <taxon>Eukaryota</taxon>
        <taxon>Viridiplantae</taxon>
        <taxon>Streptophyta</taxon>
        <taxon>Embryophyta</taxon>
        <taxon>Tracheophyta</taxon>
        <taxon>Spermatophyta</taxon>
        <taxon>Magnoliopsida</taxon>
        <taxon>eudicotyledons</taxon>
        <taxon>Gunneridae</taxon>
        <taxon>Pentapetalae</taxon>
        <taxon>Dilleniales</taxon>
        <taxon>Dilleniaceae</taxon>
        <taxon>Dillenia</taxon>
    </lineage>
</organism>
<name>A0AAN8ZDF5_9MAGN</name>
<evidence type="ECO:0000313" key="3">
    <source>
        <dbReference type="Proteomes" id="UP001370490"/>
    </source>
</evidence>
<accession>A0AAN8ZDF5</accession>
<feature type="compositionally biased region" description="Basic and acidic residues" evidence="1">
    <location>
        <begin position="8"/>
        <end position="23"/>
    </location>
</feature>
<comment type="caution">
    <text evidence="2">The sequence shown here is derived from an EMBL/GenBank/DDBJ whole genome shotgun (WGS) entry which is preliminary data.</text>
</comment>
<evidence type="ECO:0000313" key="2">
    <source>
        <dbReference type="EMBL" id="KAK6936554.1"/>
    </source>
</evidence>
<feature type="region of interest" description="Disordered" evidence="1">
    <location>
        <begin position="1"/>
        <end position="23"/>
    </location>
</feature>
<protein>
    <submittedName>
        <fullName evidence="2">Uncharacterized protein</fullName>
    </submittedName>
</protein>
<proteinExistence type="predicted"/>
<keyword evidence="3" id="KW-1185">Reference proteome</keyword>
<dbReference type="EMBL" id="JBAMMX010000007">
    <property type="protein sequence ID" value="KAK6936554.1"/>
    <property type="molecule type" value="Genomic_DNA"/>
</dbReference>